<evidence type="ECO:0008006" key="3">
    <source>
        <dbReference type="Google" id="ProtNLM"/>
    </source>
</evidence>
<dbReference type="PROSITE" id="PS51257">
    <property type="entry name" value="PROKAR_LIPOPROTEIN"/>
    <property type="match status" value="1"/>
</dbReference>
<accession>A0A1I3RUE4</accession>
<dbReference type="OrthoDB" id="798035at2"/>
<gene>
    <name evidence="1" type="ORF">SAMN05444682_110140</name>
</gene>
<evidence type="ECO:0000313" key="2">
    <source>
        <dbReference type="Proteomes" id="UP000198670"/>
    </source>
</evidence>
<reference evidence="1 2" key="1">
    <citation type="submission" date="2016-10" db="EMBL/GenBank/DDBJ databases">
        <authorList>
            <person name="de Groot N.N."/>
        </authorList>
    </citation>
    <scope>NUCLEOTIDE SEQUENCE [LARGE SCALE GENOMIC DNA]</scope>
    <source>
        <strain evidence="1 2">RK1</strain>
    </source>
</reference>
<organism evidence="1 2">
    <name type="scientific">Parapedobacter indicus</name>
    <dbReference type="NCBI Taxonomy" id="1477437"/>
    <lineage>
        <taxon>Bacteria</taxon>
        <taxon>Pseudomonadati</taxon>
        <taxon>Bacteroidota</taxon>
        <taxon>Sphingobacteriia</taxon>
        <taxon>Sphingobacteriales</taxon>
        <taxon>Sphingobacteriaceae</taxon>
        <taxon>Parapedobacter</taxon>
    </lineage>
</organism>
<dbReference type="Proteomes" id="UP000198670">
    <property type="component" value="Unassembled WGS sequence"/>
</dbReference>
<sequence length="209" mass="22928">MKTTIRKTLGLLTIALAVVSCSKKDDPNPEGTSECWYKVTIDGETTSPNQFGQDKVVITGGVDPDSGIENFIFAIYQEKGGNSQEVALGTTVHGLFNSKSATGIYPAGSFQSGSFSTPRYELYPRYYIGNYNDDHIEHSLTFTLLENSDQRIHMKVSGTVIKEDKVGNEVVEIGPVPIETEIKIDRSHYMETIVEGAIVGGAYCECQEQ</sequence>
<dbReference type="RefSeq" id="WP_090629686.1">
    <property type="nucleotide sequence ID" value="NZ_FOQO01000010.1"/>
</dbReference>
<dbReference type="EMBL" id="FOQO01000010">
    <property type="protein sequence ID" value="SFJ49988.1"/>
    <property type="molecule type" value="Genomic_DNA"/>
</dbReference>
<keyword evidence="2" id="KW-1185">Reference proteome</keyword>
<dbReference type="AlphaFoldDB" id="A0A1I3RUE4"/>
<proteinExistence type="predicted"/>
<evidence type="ECO:0000313" key="1">
    <source>
        <dbReference type="EMBL" id="SFJ49988.1"/>
    </source>
</evidence>
<protein>
    <recommendedName>
        <fullName evidence="3">Lipoprotein</fullName>
    </recommendedName>
</protein>
<name>A0A1I3RUE4_9SPHI</name>